<comment type="caution">
    <text evidence="2">The sequence shown here is derived from an EMBL/GenBank/DDBJ whole genome shotgun (WGS) entry which is preliminary data.</text>
</comment>
<dbReference type="SUPFAM" id="SSF53098">
    <property type="entry name" value="Ribonuclease H-like"/>
    <property type="match status" value="1"/>
</dbReference>
<keyword evidence="3" id="KW-1185">Reference proteome</keyword>
<sequence>MLERGSDEIEDEKRGWCRDHCSGDGSGTEVTPLEFQVGDRVMLKVSPWKGVVRFGKKGKFAPRFVGPFEIIQRIGPVAYKLILPNELSGVHDVFHVSNLKKCLADESLVIPVEEIQVGKQLHFIEEPLEIMDREVKQLKRSHISIVKVRCNSKRGPKFTWEREDHMKSKLPLTASGHDSIWVIVDRLTKTAHFLPIREDYKIEKLVKNYLNEIASRHGVLVAIISDRDSRFTSRSPLCWNEIGESQQTGPEIIQETMDKIHKLKERLKVAHDRRKSYADRRRKPLEFRVGDKVMLKVSPHGRFELPPELEGIHDVLNVSNLKKCLVNENIILPYGESKINTQLQFMEEPVEIMDKQVKKLRRRRIPIVKVRWDPKRGSEFTWEKRIRDT</sequence>
<dbReference type="InterPro" id="IPR036397">
    <property type="entry name" value="RNaseH_sf"/>
</dbReference>
<dbReference type="PANTHER" id="PTHR46148:SF59">
    <property type="entry name" value="NUCLEOTIDYLTRANSFERASE, RIBONUCLEASE H"/>
    <property type="match status" value="1"/>
</dbReference>
<name>A0A5N6LN15_9ASTR</name>
<gene>
    <name evidence="2" type="ORF">E3N88_39775</name>
</gene>
<protein>
    <recommendedName>
        <fullName evidence="1">Tf2-1-like SH3-like domain-containing protein</fullName>
    </recommendedName>
</protein>
<dbReference type="AlphaFoldDB" id="A0A5N6LN15"/>
<proteinExistence type="predicted"/>
<evidence type="ECO:0000313" key="3">
    <source>
        <dbReference type="Proteomes" id="UP000326396"/>
    </source>
</evidence>
<dbReference type="Proteomes" id="UP000326396">
    <property type="component" value="Linkage Group LG9"/>
</dbReference>
<dbReference type="EMBL" id="SZYD01000019">
    <property type="protein sequence ID" value="KAD2392798.1"/>
    <property type="molecule type" value="Genomic_DNA"/>
</dbReference>
<dbReference type="InterPro" id="IPR012337">
    <property type="entry name" value="RNaseH-like_sf"/>
</dbReference>
<reference evidence="2 3" key="1">
    <citation type="submission" date="2019-05" db="EMBL/GenBank/DDBJ databases">
        <title>Mikania micrantha, genome provides insights into the molecular mechanism of rapid growth.</title>
        <authorList>
            <person name="Liu B."/>
        </authorList>
    </citation>
    <scope>NUCLEOTIDE SEQUENCE [LARGE SCALE GENOMIC DNA]</scope>
    <source>
        <strain evidence="2">NLD-2019</strain>
        <tissue evidence="2">Leaf</tissue>
    </source>
</reference>
<accession>A0A5N6LN15</accession>
<feature type="domain" description="Tf2-1-like SH3-like" evidence="1">
    <location>
        <begin position="38"/>
        <end position="102"/>
    </location>
</feature>
<organism evidence="2 3">
    <name type="scientific">Mikania micrantha</name>
    <name type="common">bitter vine</name>
    <dbReference type="NCBI Taxonomy" id="192012"/>
    <lineage>
        <taxon>Eukaryota</taxon>
        <taxon>Viridiplantae</taxon>
        <taxon>Streptophyta</taxon>
        <taxon>Embryophyta</taxon>
        <taxon>Tracheophyta</taxon>
        <taxon>Spermatophyta</taxon>
        <taxon>Magnoliopsida</taxon>
        <taxon>eudicotyledons</taxon>
        <taxon>Gunneridae</taxon>
        <taxon>Pentapetalae</taxon>
        <taxon>asterids</taxon>
        <taxon>campanulids</taxon>
        <taxon>Asterales</taxon>
        <taxon>Asteraceae</taxon>
        <taxon>Asteroideae</taxon>
        <taxon>Heliantheae alliance</taxon>
        <taxon>Eupatorieae</taxon>
        <taxon>Mikania</taxon>
    </lineage>
</organism>
<evidence type="ECO:0000259" key="1">
    <source>
        <dbReference type="Pfam" id="PF24626"/>
    </source>
</evidence>
<dbReference type="GO" id="GO:0003676">
    <property type="term" value="F:nucleic acid binding"/>
    <property type="evidence" value="ECO:0007669"/>
    <property type="project" value="InterPro"/>
</dbReference>
<evidence type="ECO:0000313" key="2">
    <source>
        <dbReference type="EMBL" id="KAD2392798.1"/>
    </source>
</evidence>
<dbReference type="InterPro" id="IPR056924">
    <property type="entry name" value="SH3_Tf2-1"/>
</dbReference>
<dbReference type="PANTHER" id="PTHR46148">
    <property type="entry name" value="CHROMO DOMAIN-CONTAINING PROTEIN"/>
    <property type="match status" value="1"/>
</dbReference>
<dbReference type="Gene3D" id="3.30.420.10">
    <property type="entry name" value="Ribonuclease H-like superfamily/Ribonuclease H"/>
    <property type="match status" value="1"/>
</dbReference>
<dbReference type="OrthoDB" id="1423413at2759"/>
<dbReference type="Pfam" id="PF24626">
    <property type="entry name" value="SH3_Tf2-1"/>
    <property type="match status" value="1"/>
</dbReference>